<dbReference type="PANTHER" id="PTHR12236:SF95">
    <property type="entry name" value="CUTICULAR PROTEIN 76BD, ISOFORM C-RELATED"/>
    <property type="match status" value="1"/>
</dbReference>
<accession>A0ABN7B847</accession>
<evidence type="ECO:0000256" key="1">
    <source>
        <dbReference type="ARBA" id="ARBA00022460"/>
    </source>
</evidence>
<dbReference type="InterPro" id="IPR000618">
    <property type="entry name" value="Insect_cuticle"/>
</dbReference>
<feature type="region of interest" description="Disordered" evidence="3">
    <location>
        <begin position="119"/>
        <end position="158"/>
    </location>
</feature>
<dbReference type="PRINTS" id="PR00947">
    <property type="entry name" value="CUTICLE"/>
</dbReference>
<dbReference type="InterPro" id="IPR051217">
    <property type="entry name" value="Insect_Cuticle_Struc_Prot"/>
</dbReference>
<keyword evidence="5" id="KW-1185">Reference proteome</keyword>
<gene>
    <name evidence="4" type="ORF">NTJ_13374</name>
</gene>
<dbReference type="Pfam" id="PF00379">
    <property type="entry name" value="Chitin_bind_4"/>
    <property type="match status" value="1"/>
</dbReference>
<dbReference type="EMBL" id="AP028919">
    <property type="protein sequence ID" value="BET00558.1"/>
    <property type="molecule type" value="Genomic_DNA"/>
</dbReference>
<evidence type="ECO:0000256" key="2">
    <source>
        <dbReference type="PROSITE-ProRule" id="PRU00497"/>
    </source>
</evidence>
<organism evidence="4 5">
    <name type="scientific">Nesidiocoris tenuis</name>
    <dbReference type="NCBI Taxonomy" id="355587"/>
    <lineage>
        <taxon>Eukaryota</taxon>
        <taxon>Metazoa</taxon>
        <taxon>Ecdysozoa</taxon>
        <taxon>Arthropoda</taxon>
        <taxon>Hexapoda</taxon>
        <taxon>Insecta</taxon>
        <taxon>Pterygota</taxon>
        <taxon>Neoptera</taxon>
        <taxon>Paraneoptera</taxon>
        <taxon>Hemiptera</taxon>
        <taxon>Heteroptera</taxon>
        <taxon>Panheteroptera</taxon>
        <taxon>Cimicomorpha</taxon>
        <taxon>Miridae</taxon>
        <taxon>Dicyphina</taxon>
        <taxon>Nesidiocoris</taxon>
    </lineage>
</organism>
<evidence type="ECO:0000256" key="3">
    <source>
        <dbReference type="SAM" id="MobiDB-lite"/>
    </source>
</evidence>
<feature type="compositionally biased region" description="Polar residues" evidence="3">
    <location>
        <begin position="121"/>
        <end position="136"/>
    </location>
</feature>
<dbReference type="PROSITE" id="PS00233">
    <property type="entry name" value="CHIT_BIND_RR_1"/>
    <property type="match status" value="1"/>
</dbReference>
<protein>
    <submittedName>
        <fullName evidence="4">Insect cuticle protein</fullName>
    </submittedName>
</protein>
<reference evidence="4 5" key="1">
    <citation type="submission" date="2023-09" db="EMBL/GenBank/DDBJ databases">
        <title>Nesidiocoris tenuis whole genome shotgun sequence.</title>
        <authorList>
            <person name="Shibata T."/>
            <person name="Shimoda M."/>
            <person name="Kobayashi T."/>
            <person name="Uehara T."/>
        </authorList>
    </citation>
    <scope>NUCLEOTIDE SEQUENCE [LARGE SCALE GENOMIC DNA]</scope>
    <source>
        <strain evidence="4 5">Japan</strain>
    </source>
</reference>
<sequence>MRNRLIQNGSEIFDSEIRRRRDDPSPFVDDVRKIHHDDILQSLVTLAAVLSVACGAPQFLSTYSSAPALTTLAHAPIAVAHAPVAIAHAPVAVQHAPVAIAHSAPLTVARPAEEYDPHPQYSFSYSVNDPTTGDSKQQSESRDGDNVQGSYSLVEPDGTTRTVDYTADAVNGFNAVVTKSGTPVAAAPAPIIRRPVAVATVAHAPVQIAHAPIQIAHAPVQIAHAPVQIAHAPIALAHSPALVSTSYASPSISYSFK</sequence>
<keyword evidence="1 2" id="KW-0193">Cuticle</keyword>
<dbReference type="PANTHER" id="PTHR12236">
    <property type="entry name" value="STRUCTURAL CONTITUENT OF CUTICLE"/>
    <property type="match status" value="1"/>
</dbReference>
<dbReference type="Proteomes" id="UP001307889">
    <property type="component" value="Chromosome 11"/>
</dbReference>
<evidence type="ECO:0000313" key="4">
    <source>
        <dbReference type="EMBL" id="BET00558.1"/>
    </source>
</evidence>
<name>A0ABN7B847_9HEMI</name>
<evidence type="ECO:0000313" key="5">
    <source>
        <dbReference type="Proteomes" id="UP001307889"/>
    </source>
</evidence>
<dbReference type="PROSITE" id="PS51155">
    <property type="entry name" value="CHIT_BIND_RR_2"/>
    <property type="match status" value="1"/>
</dbReference>
<proteinExistence type="predicted"/>
<dbReference type="InterPro" id="IPR031311">
    <property type="entry name" value="CHIT_BIND_RR_consensus"/>
</dbReference>